<proteinExistence type="predicted"/>
<reference evidence="3 4" key="1">
    <citation type="journal article" date="2015" name="Parasitol. Res.">
        <title>Viruses in close associations with free-living amoebae.</title>
        <authorList>
            <person name="Scheid P."/>
        </authorList>
    </citation>
    <scope>NUCLEOTIDE SEQUENCE [LARGE SCALE GENOMIC DNA]</scope>
    <source>
        <strain evidence="3">KlaHel</strain>
    </source>
</reference>
<dbReference type="GeneID" id="23463213"/>
<evidence type="ECO:0000313" key="3">
    <source>
        <dbReference type="EMBL" id="AJF98296.1"/>
    </source>
</evidence>
<keyword evidence="2" id="KW-0472">Membrane</keyword>
<evidence type="ECO:0000256" key="1">
    <source>
        <dbReference type="SAM" id="MobiDB-lite"/>
    </source>
</evidence>
<name>A0A0B5JBB4_9VIRU</name>
<protein>
    <recommendedName>
        <fullName evidence="5">Protein kinase domain-containing protein</fullName>
    </recommendedName>
</protein>
<dbReference type="RefSeq" id="YP_009120531.1">
    <property type="nucleotide sequence ID" value="NC_026440.1"/>
</dbReference>
<feature type="region of interest" description="Disordered" evidence="1">
    <location>
        <begin position="477"/>
        <end position="500"/>
    </location>
</feature>
<dbReference type="EMBL" id="KP136319">
    <property type="protein sequence ID" value="AJF98296.1"/>
    <property type="molecule type" value="Genomic_DNA"/>
</dbReference>
<keyword evidence="2" id="KW-0812">Transmembrane</keyword>
<evidence type="ECO:0000313" key="4">
    <source>
        <dbReference type="Proteomes" id="UP000202511"/>
    </source>
</evidence>
<organism evidence="3 4">
    <name type="scientific">Pandoravirus inopinatum</name>
    <dbReference type="NCBI Taxonomy" id="1605721"/>
    <lineage>
        <taxon>Viruses</taxon>
        <taxon>Pandoravirus</taxon>
    </lineage>
</organism>
<evidence type="ECO:0008006" key="5">
    <source>
        <dbReference type="Google" id="ProtNLM"/>
    </source>
</evidence>
<keyword evidence="2" id="KW-1133">Transmembrane helix</keyword>
<evidence type="ECO:0000256" key="2">
    <source>
        <dbReference type="SAM" id="Phobius"/>
    </source>
</evidence>
<accession>A0A0B5JBB4</accession>
<sequence>MAAHTQEPTAAHADNRVVVPEPGDACATLMRAAVARAFRRCVIARGDPELDGGERDDPSRPPVDCASKMPLVDEADRQHLDIGAHPPSARWVCFPFAERAHVSRWDRDTRAPPLAAAFVDDHRWQRIARHRLARGSALGWRAAAATGAAIVPRLPLEPEAEVTPATPFTLAPGICLVACLCAARSASVFRARVVVSLVGDIAERRTTEFECVVKMINVRLSGDFARGWAGTRRATGRGAHLVCAPAWSEPITLSRTYPTHFYGAALFFCAADGDWYVCLAMPLYRSTLWALATSLTPEHAPGERGAAWADMLLAALAQVVLHTLARARRAHLVAHNDLKIDNVAYRRTTRRHVYVRLVDVPGAPLLAIPTHGRLFYLIDFGWSSVTVGGRAHRAVQIESAACEIAGGMGMRAWNTGTDSAQAAYSLASAVRRRLGCAPHACAHTHTGRTWWPLFDALAALMAVGDASQTGPPVVLPLAGRRYDTDGTGSGTKDSVNTKMNDEDDDAQVHRASGSGSAWDDLFYAGVSASCRMGRFGAFVAMITARFAVDERVHPPPSGRLVTTYAVADIVAGRGPVVAARPDTLMYFFFRFPPPPLFITFFLVGIVVGQFCFSRSHCGAAQQALAKRQ</sequence>
<feature type="transmembrane region" description="Helical" evidence="2">
    <location>
        <begin position="595"/>
        <end position="612"/>
    </location>
</feature>
<dbReference type="Proteomes" id="UP000202511">
    <property type="component" value="Segment"/>
</dbReference>
<dbReference type="KEGG" id="vg:23463213"/>